<comment type="similarity">
    <text evidence="2">Belongs to the WD repeat TAF5 family.</text>
</comment>
<sequence length="696" mass="78236">MGHPAAQPSNQGNGTEPSGGESKAPVDQLVLHYLQAKGYSKTASSLQNEASVQSLAELSEKFNANEDVSLPNYILFYNQAEEGTPEAYRTSYGQLREWIERSLDLYQPEFMTVLYPIFVHAYLNLVNKQLKDQAQTFWDLYHEEHRWRHPADIERLSKIQEPTHVTENPLAQLFQSAKYNIRMSKVAFELLMSFLQEHKMMLLLRIINQHLSIKVEDQPQGAQGDVGLVGHSNAQIEHTNQEPLTLGRRPMDSDLRNEMEQTLKELQHHKTDMDIDVPAGDLLQELAKIKKEPVSDAPGTLDIPYPPVKGVDVKTQLQELAESRKRVALGREALPSVCCFTFHNTYDGLNCTDISDNLELMAGGFSESYIKIWSLTGEPLRGLRSNFNPAHVSDMNDLNRFRERTDQTYKKLVGHAGPVFGVSMSHDSRYLVSCSEDKTARLWSLDTFTNLVCYRGHNYPIWDISFGPYSLYFATASHDKTARLWSCEHIYPLRIFAGHLSDVDCVRFHPNSKYLVTGSTDQTCRLWDVQRGTSVRVFTGHTAPITAVAISPNGRTMASASEDKIIHLWDLGSGKKIQELAGHEKVVYSLAFSQESTLLMSGGADCTVRLWDVHTDTTRQLSPMVHENTLAGSTDIPTQPSVVPSHPVKSSPDKPSTVQPSESLLSTFPTKRTPVYQVYYTKRNLGIAVGAFQPAR</sequence>
<keyword evidence="5" id="KW-0805">Transcription regulation</keyword>
<dbReference type="SUPFAM" id="SSF160897">
    <property type="entry name" value="Taf5 N-terminal domain-like"/>
    <property type="match status" value="1"/>
</dbReference>
<evidence type="ECO:0000256" key="4">
    <source>
        <dbReference type="ARBA" id="ARBA00022737"/>
    </source>
</evidence>
<dbReference type="PROSITE" id="PS50294">
    <property type="entry name" value="WD_REPEATS_REGION"/>
    <property type="match status" value="5"/>
</dbReference>
<accession>A0A9W8AQN5</accession>
<evidence type="ECO:0000259" key="10">
    <source>
        <dbReference type="Pfam" id="PF04494"/>
    </source>
</evidence>
<dbReference type="InterPro" id="IPR037264">
    <property type="entry name" value="TFIID_NTD2_sf"/>
</dbReference>
<dbReference type="PROSITE" id="PS50082">
    <property type="entry name" value="WD_REPEATS_2"/>
    <property type="match status" value="5"/>
</dbReference>
<evidence type="ECO:0000256" key="5">
    <source>
        <dbReference type="ARBA" id="ARBA00023015"/>
    </source>
</evidence>
<dbReference type="InterPro" id="IPR036322">
    <property type="entry name" value="WD40_repeat_dom_sf"/>
</dbReference>
<gene>
    <name evidence="11" type="primary">TAF5</name>
    <name evidence="11" type="ORF">IWQ62_004020</name>
</gene>
<evidence type="ECO:0000256" key="3">
    <source>
        <dbReference type="ARBA" id="ARBA00022574"/>
    </source>
</evidence>
<comment type="caution">
    <text evidence="11">The sequence shown here is derived from an EMBL/GenBank/DDBJ whole genome shotgun (WGS) entry which is preliminary data.</text>
</comment>
<keyword evidence="6" id="KW-0804">Transcription</keyword>
<comment type="subcellular location">
    <subcellularLocation>
        <location evidence="1">Nucleus</location>
    </subcellularLocation>
</comment>
<keyword evidence="3 8" id="KW-0853">WD repeat</keyword>
<dbReference type="Pfam" id="PF04494">
    <property type="entry name" value="TFIID_NTD2"/>
    <property type="match status" value="1"/>
</dbReference>
<keyword evidence="4" id="KW-0677">Repeat</keyword>
<dbReference type="InterPro" id="IPR006594">
    <property type="entry name" value="LisH"/>
</dbReference>
<evidence type="ECO:0000313" key="12">
    <source>
        <dbReference type="Proteomes" id="UP001150925"/>
    </source>
</evidence>
<evidence type="ECO:0000256" key="7">
    <source>
        <dbReference type="ARBA" id="ARBA00023242"/>
    </source>
</evidence>
<dbReference type="SUPFAM" id="SSF50978">
    <property type="entry name" value="WD40 repeat-like"/>
    <property type="match status" value="1"/>
</dbReference>
<feature type="compositionally biased region" description="Polar residues" evidence="9">
    <location>
        <begin position="7"/>
        <end position="16"/>
    </location>
</feature>
<feature type="repeat" description="WD" evidence="8">
    <location>
        <begin position="412"/>
        <end position="447"/>
    </location>
</feature>
<dbReference type="SMART" id="SM00320">
    <property type="entry name" value="WD40"/>
    <property type="match status" value="6"/>
</dbReference>
<dbReference type="FunFam" id="2.130.10.10:FF:000202">
    <property type="entry name" value="TAF5-like RNA polymerase II p300/CBP-associated factor-associated factor 65 kDa subunit 5L"/>
    <property type="match status" value="1"/>
</dbReference>
<dbReference type="SMART" id="SM00667">
    <property type="entry name" value="LisH"/>
    <property type="match status" value="1"/>
</dbReference>
<evidence type="ECO:0000256" key="9">
    <source>
        <dbReference type="SAM" id="MobiDB-lite"/>
    </source>
</evidence>
<organism evidence="11 12">
    <name type="scientific">Dispira parvispora</name>
    <dbReference type="NCBI Taxonomy" id="1520584"/>
    <lineage>
        <taxon>Eukaryota</taxon>
        <taxon>Fungi</taxon>
        <taxon>Fungi incertae sedis</taxon>
        <taxon>Zoopagomycota</taxon>
        <taxon>Kickxellomycotina</taxon>
        <taxon>Dimargaritomycetes</taxon>
        <taxon>Dimargaritales</taxon>
        <taxon>Dimargaritaceae</taxon>
        <taxon>Dispira</taxon>
    </lineage>
</organism>
<keyword evidence="7" id="KW-0539">Nucleus</keyword>
<dbReference type="InterPro" id="IPR001680">
    <property type="entry name" value="WD40_rpt"/>
</dbReference>
<dbReference type="CDD" id="cd00200">
    <property type="entry name" value="WD40"/>
    <property type="match status" value="1"/>
</dbReference>
<evidence type="ECO:0000256" key="6">
    <source>
        <dbReference type="ARBA" id="ARBA00023163"/>
    </source>
</evidence>
<dbReference type="PRINTS" id="PR00320">
    <property type="entry name" value="GPROTEINBRPT"/>
</dbReference>
<dbReference type="Gene3D" id="1.25.40.500">
    <property type="entry name" value="TFIID subunit TAF5, NTD2 domain"/>
    <property type="match status" value="1"/>
</dbReference>
<dbReference type="InterPro" id="IPR007582">
    <property type="entry name" value="TFIID_NTD2"/>
</dbReference>
<dbReference type="Pfam" id="PF00400">
    <property type="entry name" value="WD40"/>
    <property type="match status" value="5"/>
</dbReference>
<reference evidence="11" key="1">
    <citation type="submission" date="2022-07" db="EMBL/GenBank/DDBJ databases">
        <title>Phylogenomic reconstructions and comparative analyses of Kickxellomycotina fungi.</title>
        <authorList>
            <person name="Reynolds N.K."/>
            <person name="Stajich J.E."/>
            <person name="Barry K."/>
            <person name="Grigoriev I.V."/>
            <person name="Crous P."/>
            <person name="Smith M.E."/>
        </authorList>
    </citation>
    <scope>NUCLEOTIDE SEQUENCE</scope>
    <source>
        <strain evidence="11">RSA 1196</strain>
    </source>
</reference>
<protein>
    <submittedName>
        <fullName evidence="11">Transcription initiation factor TFIID subunit 5</fullName>
    </submittedName>
</protein>
<dbReference type="AlphaFoldDB" id="A0A9W8AQN5"/>
<evidence type="ECO:0000313" key="11">
    <source>
        <dbReference type="EMBL" id="KAJ1961002.1"/>
    </source>
</evidence>
<dbReference type="GO" id="GO:0010468">
    <property type="term" value="P:regulation of gene expression"/>
    <property type="evidence" value="ECO:0007669"/>
    <property type="project" value="UniProtKB-ARBA"/>
</dbReference>
<feature type="repeat" description="WD" evidence="8">
    <location>
        <begin position="496"/>
        <end position="537"/>
    </location>
</feature>
<feature type="region of interest" description="Disordered" evidence="9">
    <location>
        <begin position="1"/>
        <end position="23"/>
    </location>
</feature>
<feature type="compositionally biased region" description="Polar residues" evidence="9">
    <location>
        <begin position="630"/>
        <end position="639"/>
    </location>
</feature>
<dbReference type="CDD" id="cd08044">
    <property type="entry name" value="TAF5_NTD2"/>
    <property type="match status" value="1"/>
</dbReference>
<dbReference type="PROSITE" id="PS00678">
    <property type="entry name" value="WD_REPEATS_1"/>
    <property type="match status" value="3"/>
</dbReference>
<feature type="region of interest" description="Disordered" evidence="9">
    <location>
        <begin position="630"/>
        <end position="665"/>
    </location>
</feature>
<dbReference type="OrthoDB" id="10266330at2759"/>
<feature type="repeat" description="WD" evidence="8">
    <location>
        <begin position="454"/>
        <end position="486"/>
    </location>
</feature>
<dbReference type="EMBL" id="JANBPY010001223">
    <property type="protein sequence ID" value="KAJ1961002.1"/>
    <property type="molecule type" value="Genomic_DNA"/>
</dbReference>
<dbReference type="PANTHER" id="PTHR19879">
    <property type="entry name" value="TRANSCRIPTION INITIATION FACTOR TFIID"/>
    <property type="match status" value="1"/>
</dbReference>
<feature type="domain" description="TFIID subunit TAF5 NTD2" evidence="10">
    <location>
        <begin position="83"/>
        <end position="211"/>
    </location>
</feature>
<proteinExistence type="inferred from homology"/>
<keyword evidence="12" id="KW-1185">Reference proteome</keyword>
<feature type="repeat" description="WD" evidence="8">
    <location>
        <begin position="538"/>
        <end position="579"/>
    </location>
</feature>
<dbReference type="GO" id="GO:0005669">
    <property type="term" value="C:transcription factor TFIID complex"/>
    <property type="evidence" value="ECO:0007669"/>
    <property type="project" value="TreeGrafter"/>
</dbReference>
<dbReference type="GO" id="GO:0016251">
    <property type="term" value="F:RNA polymerase II general transcription initiation factor activity"/>
    <property type="evidence" value="ECO:0007669"/>
    <property type="project" value="TreeGrafter"/>
</dbReference>
<dbReference type="InterPro" id="IPR015943">
    <property type="entry name" value="WD40/YVTN_repeat-like_dom_sf"/>
</dbReference>
<dbReference type="InterPro" id="IPR020472">
    <property type="entry name" value="WD40_PAC1"/>
</dbReference>
<feature type="repeat" description="WD" evidence="8">
    <location>
        <begin position="580"/>
        <end position="621"/>
    </location>
</feature>
<dbReference type="InterPro" id="IPR019775">
    <property type="entry name" value="WD40_repeat_CS"/>
</dbReference>
<evidence type="ECO:0000256" key="2">
    <source>
        <dbReference type="ARBA" id="ARBA00009435"/>
    </source>
</evidence>
<feature type="compositionally biased region" description="Low complexity" evidence="9">
    <location>
        <begin position="640"/>
        <end position="656"/>
    </location>
</feature>
<dbReference type="PANTHER" id="PTHR19879:SF1">
    <property type="entry name" value="CANNONBALL-RELATED"/>
    <property type="match status" value="1"/>
</dbReference>
<dbReference type="Gene3D" id="2.130.10.10">
    <property type="entry name" value="YVTN repeat-like/Quinoprotein amine dehydrogenase"/>
    <property type="match status" value="2"/>
</dbReference>
<dbReference type="Pfam" id="PF08513">
    <property type="entry name" value="LisH"/>
    <property type="match status" value="1"/>
</dbReference>
<dbReference type="Proteomes" id="UP001150925">
    <property type="component" value="Unassembled WGS sequence"/>
</dbReference>
<dbReference type="GO" id="GO:0006367">
    <property type="term" value="P:transcription initiation at RNA polymerase II promoter"/>
    <property type="evidence" value="ECO:0007669"/>
    <property type="project" value="TreeGrafter"/>
</dbReference>
<evidence type="ECO:0000256" key="8">
    <source>
        <dbReference type="PROSITE-ProRule" id="PRU00221"/>
    </source>
</evidence>
<name>A0A9W8AQN5_9FUNG</name>
<dbReference type="PROSITE" id="PS50896">
    <property type="entry name" value="LISH"/>
    <property type="match status" value="1"/>
</dbReference>
<evidence type="ECO:0000256" key="1">
    <source>
        <dbReference type="ARBA" id="ARBA00004123"/>
    </source>
</evidence>